<evidence type="ECO:0000313" key="1">
    <source>
        <dbReference type="EMBL" id="KAK3749434.1"/>
    </source>
</evidence>
<dbReference type="Proteomes" id="UP001283361">
    <property type="component" value="Unassembled WGS sequence"/>
</dbReference>
<organism evidence="1 2">
    <name type="scientific">Elysia crispata</name>
    <name type="common">lettuce slug</name>
    <dbReference type="NCBI Taxonomy" id="231223"/>
    <lineage>
        <taxon>Eukaryota</taxon>
        <taxon>Metazoa</taxon>
        <taxon>Spiralia</taxon>
        <taxon>Lophotrochozoa</taxon>
        <taxon>Mollusca</taxon>
        <taxon>Gastropoda</taxon>
        <taxon>Heterobranchia</taxon>
        <taxon>Euthyneura</taxon>
        <taxon>Panpulmonata</taxon>
        <taxon>Sacoglossa</taxon>
        <taxon>Placobranchoidea</taxon>
        <taxon>Plakobranchidae</taxon>
        <taxon>Elysia</taxon>
    </lineage>
</organism>
<comment type="caution">
    <text evidence="1">The sequence shown here is derived from an EMBL/GenBank/DDBJ whole genome shotgun (WGS) entry which is preliminary data.</text>
</comment>
<name>A0AAE0YKP4_9GAST</name>
<gene>
    <name evidence="1" type="ORF">RRG08_003282</name>
</gene>
<protein>
    <submittedName>
        <fullName evidence="1">Uncharacterized protein</fullName>
    </submittedName>
</protein>
<dbReference type="AlphaFoldDB" id="A0AAE0YKP4"/>
<proteinExistence type="predicted"/>
<evidence type="ECO:0000313" key="2">
    <source>
        <dbReference type="Proteomes" id="UP001283361"/>
    </source>
</evidence>
<keyword evidence="2" id="KW-1185">Reference proteome</keyword>
<accession>A0AAE0YKP4</accession>
<reference evidence="1" key="1">
    <citation type="journal article" date="2023" name="G3 (Bethesda)">
        <title>A reference genome for the long-term kleptoplast-retaining sea slug Elysia crispata morphotype clarki.</title>
        <authorList>
            <person name="Eastman K.E."/>
            <person name="Pendleton A.L."/>
            <person name="Shaikh M.A."/>
            <person name="Suttiyut T."/>
            <person name="Ogas R."/>
            <person name="Tomko P."/>
            <person name="Gavelis G."/>
            <person name="Widhalm J.R."/>
            <person name="Wisecaver J.H."/>
        </authorList>
    </citation>
    <scope>NUCLEOTIDE SEQUENCE</scope>
    <source>
        <strain evidence="1">ECLA1</strain>
    </source>
</reference>
<dbReference type="EMBL" id="JAWDGP010005939">
    <property type="protein sequence ID" value="KAK3749434.1"/>
    <property type="molecule type" value="Genomic_DNA"/>
</dbReference>
<sequence length="115" mass="13130">MNRENRENKYDIMLGSAESLSEAHAARRDLFLSSVINFTPTTAVVDSLEYHIATVSPLHNYSRKRKSVVSYKGCYSAKAAIDSLESHIETVTQPRKWQIVWSVTYRRLHSSGRGR</sequence>